<feature type="chain" id="PRO_5046366106" description="Peptidase inhibitor family I36" evidence="1">
    <location>
        <begin position="26"/>
        <end position="132"/>
    </location>
</feature>
<sequence length="132" mass="14330">MKRILKALTPVVSLAALAAAPVALAGYKAESAYCYKNTDGSGGCYGSLLGFRNHAGANTYAYFVQYYSGVKYFYANYTSGTTTTYFSCTPNTATGAQWTKALNHSGYFSVYWDASGMCNSLYLYNGSQYANF</sequence>
<evidence type="ECO:0008006" key="4">
    <source>
        <dbReference type="Google" id="ProtNLM"/>
    </source>
</evidence>
<feature type="signal peptide" evidence="1">
    <location>
        <begin position="1"/>
        <end position="25"/>
    </location>
</feature>
<gene>
    <name evidence="2" type="ORF">JY651_14040</name>
</gene>
<evidence type="ECO:0000256" key="1">
    <source>
        <dbReference type="SAM" id="SignalP"/>
    </source>
</evidence>
<evidence type="ECO:0000313" key="3">
    <source>
        <dbReference type="Proteomes" id="UP000662747"/>
    </source>
</evidence>
<name>A0ABX7P657_9BACT</name>
<organism evidence="2 3">
    <name type="scientific">Pyxidicoccus parkwayensis</name>
    <dbReference type="NCBI Taxonomy" id="2813578"/>
    <lineage>
        <taxon>Bacteria</taxon>
        <taxon>Pseudomonadati</taxon>
        <taxon>Myxococcota</taxon>
        <taxon>Myxococcia</taxon>
        <taxon>Myxococcales</taxon>
        <taxon>Cystobacterineae</taxon>
        <taxon>Myxococcaceae</taxon>
        <taxon>Pyxidicoccus</taxon>
    </lineage>
</organism>
<dbReference type="Proteomes" id="UP000662747">
    <property type="component" value="Chromosome"/>
</dbReference>
<evidence type="ECO:0000313" key="2">
    <source>
        <dbReference type="EMBL" id="QSQ25972.1"/>
    </source>
</evidence>
<dbReference type="RefSeq" id="WP_206727523.1">
    <property type="nucleotide sequence ID" value="NZ_CP071090.1"/>
</dbReference>
<accession>A0ABX7P657</accession>
<keyword evidence="3" id="KW-1185">Reference proteome</keyword>
<keyword evidence="1" id="KW-0732">Signal</keyword>
<reference evidence="2 3" key="1">
    <citation type="submission" date="2021-02" db="EMBL/GenBank/DDBJ databases">
        <title>De Novo genome assembly of isolated myxobacteria.</title>
        <authorList>
            <person name="Stevens D.C."/>
        </authorList>
    </citation>
    <scope>NUCLEOTIDE SEQUENCE [LARGE SCALE GENOMIC DNA]</scope>
    <source>
        <strain evidence="3">SCPEA02</strain>
    </source>
</reference>
<dbReference type="EMBL" id="CP071090">
    <property type="protein sequence ID" value="QSQ25972.1"/>
    <property type="molecule type" value="Genomic_DNA"/>
</dbReference>
<protein>
    <recommendedName>
        <fullName evidence="4">Peptidase inhibitor family I36</fullName>
    </recommendedName>
</protein>
<proteinExistence type="predicted"/>